<sequence>MGGSKKVEEIVENFVVEIERDPVILAYFDGADINRFIDKLSEQICHRTGGPCEYSGDTMEQVHGGMNITEADFNRTVDLLINAMNKADVPHPLQNKVLRVLAPTRDEMLYL</sequence>
<dbReference type="GO" id="GO:0046872">
    <property type="term" value="F:metal ion binding"/>
    <property type="evidence" value="ECO:0007669"/>
    <property type="project" value="UniProtKB-KW"/>
</dbReference>
<comment type="caution">
    <text evidence="6">The sequence shown here is derived from an EMBL/GenBank/DDBJ whole genome shotgun (WGS) entry which is preliminary data.</text>
</comment>
<keyword evidence="2 5" id="KW-0349">Heme</keyword>
<evidence type="ECO:0000256" key="4">
    <source>
        <dbReference type="ARBA" id="ARBA00023004"/>
    </source>
</evidence>
<reference evidence="6 7" key="1">
    <citation type="submission" date="2020-01" db="EMBL/GenBank/DDBJ databases">
        <title>Genomes of bacteria type strains.</title>
        <authorList>
            <person name="Chen J."/>
            <person name="Zhu S."/>
            <person name="Yang J."/>
        </authorList>
    </citation>
    <scope>NUCLEOTIDE SEQUENCE [LARGE SCALE GENOMIC DNA]</scope>
    <source>
        <strain evidence="6 7">LMG 24078</strain>
    </source>
</reference>
<evidence type="ECO:0000256" key="3">
    <source>
        <dbReference type="ARBA" id="ARBA00022723"/>
    </source>
</evidence>
<keyword evidence="3 5" id="KW-0479">Metal-binding</keyword>
<dbReference type="InterPro" id="IPR012292">
    <property type="entry name" value="Globin/Proto"/>
</dbReference>
<evidence type="ECO:0000313" key="6">
    <source>
        <dbReference type="EMBL" id="NDW16745.1"/>
    </source>
</evidence>
<accession>A0A6N9TKV0</accession>
<dbReference type="InterPro" id="IPR009050">
    <property type="entry name" value="Globin-like_sf"/>
</dbReference>
<dbReference type="AlphaFoldDB" id="A0A6N9TKV0"/>
<dbReference type="EMBL" id="JAAAWO010000012">
    <property type="protein sequence ID" value="NDW16745.1"/>
    <property type="molecule type" value="Genomic_DNA"/>
</dbReference>
<name>A0A6N9TKV0_9ALTE</name>
<feature type="binding site" description="distal binding residue" evidence="5">
    <location>
        <position position="63"/>
    </location>
    <ligand>
        <name>heme</name>
        <dbReference type="ChEBI" id="CHEBI:30413"/>
    </ligand>
    <ligandPart>
        <name>Fe</name>
        <dbReference type="ChEBI" id="CHEBI:18248"/>
    </ligandPart>
</feature>
<protein>
    <submittedName>
        <fullName evidence="6">Group 1 truncated hemoglobin</fullName>
    </submittedName>
</protein>
<evidence type="ECO:0000313" key="7">
    <source>
        <dbReference type="Proteomes" id="UP000471381"/>
    </source>
</evidence>
<dbReference type="Gene3D" id="1.10.490.10">
    <property type="entry name" value="Globins"/>
    <property type="match status" value="1"/>
</dbReference>
<keyword evidence="7" id="KW-1185">Reference proteome</keyword>
<evidence type="ECO:0000256" key="5">
    <source>
        <dbReference type="PIRSR" id="PIRSR601486-1"/>
    </source>
</evidence>
<evidence type="ECO:0000256" key="1">
    <source>
        <dbReference type="ARBA" id="ARBA00022448"/>
    </source>
</evidence>
<dbReference type="SUPFAM" id="SSF46458">
    <property type="entry name" value="Globin-like"/>
    <property type="match status" value="1"/>
</dbReference>
<dbReference type="Pfam" id="PF01152">
    <property type="entry name" value="Bac_globin"/>
    <property type="match status" value="1"/>
</dbReference>
<dbReference type="InterPro" id="IPR001486">
    <property type="entry name" value="Hemoglobin_trunc"/>
</dbReference>
<organism evidence="6 7">
    <name type="scientific">Alteromonas genovensis</name>
    <dbReference type="NCBI Taxonomy" id="471225"/>
    <lineage>
        <taxon>Bacteria</taxon>
        <taxon>Pseudomonadati</taxon>
        <taxon>Pseudomonadota</taxon>
        <taxon>Gammaproteobacteria</taxon>
        <taxon>Alteromonadales</taxon>
        <taxon>Alteromonadaceae</taxon>
        <taxon>Alteromonas/Salinimonas group</taxon>
        <taxon>Alteromonas</taxon>
    </lineage>
</organism>
<dbReference type="CDD" id="cd00454">
    <property type="entry name" value="TrHb1_N"/>
    <property type="match status" value="1"/>
</dbReference>
<dbReference type="GO" id="GO:0020037">
    <property type="term" value="F:heme binding"/>
    <property type="evidence" value="ECO:0007669"/>
    <property type="project" value="InterPro"/>
</dbReference>
<dbReference type="GO" id="GO:0019825">
    <property type="term" value="F:oxygen binding"/>
    <property type="evidence" value="ECO:0007669"/>
    <property type="project" value="InterPro"/>
</dbReference>
<proteinExistence type="predicted"/>
<gene>
    <name evidence="6" type="ORF">GTQ48_14625</name>
</gene>
<keyword evidence="1" id="KW-0813">Transport</keyword>
<evidence type="ECO:0000256" key="2">
    <source>
        <dbReference type="ARBA" id="ARBA00022617"/>
    </source>
</evidence>
<keyword evidence="4 5" id="KW-0408">Iron</keyword>
<dbReference type="Proteomes" id="UP000471381">
    <property type="component" value="Unassembled WGS sequence"/>
</dbReference>